<evidence type="ECO:0000259" key="2">
    <source>
        <dbReference type="Pfam" id="PF07596"/>
    </source>
</evidence>
<reference evidence="3 4" key="1">
    <citation type="journal article" date="2020" name="Syst. Appl. Microbiol.">
        <title>Alienimonas chondri sp. nov., a novel planctomycete isolated from the biofilm of the red alga Chondrus crispus.</title>
        <authorList>
            <person name="Vitorino I."/>
            <person name="Albuquerque L."/>
            <person name="Wiegand S."/>
            <person name="Kallscheuer N."/>
            <person name="da Costa M.S."/>
            <person name="Lobo-da-Cunha A."/>
            <person name="Jogler C."/>
            <person name="Lage O.M."/>
        </authorList>
    </citation>
    <scope>NUCLEOTIDE SEQUENCE [LARGE SCALE GENOMIC DNA]</scope>
    <source>
        <strain evidence="3 4">LzC2</strain>
    </source>
</reference>
<dbReference type="Proteomes" id="UP000609651">
    <property type="component" value="Unassembled WGS sequence"/>
</dbReference>
<evidence type="ECO:0000313" key="3">
    <source>
        <dbReference type="EMBL" id="NNJ25632.1"/>
    </source>
</evidence>
<feature type="domain" description="DUF1559" evidence="2">
    <location>
        <begin position="41"/>
        <end position="345"/>
    </location>
</feature>
<organism evidence="3 4">
    <name type="scientific">Alienimonas chondri</name>
    <dbReference type="NCBI Taxonomy" id="2681879"/>
    <lineage>
        <taxon>Bacteria</taxon>
        <taxon>Pseudomonadati</taxon>
        <taxon>Planctomycetota</taxon>
        <taxon>Planctomycetia</taxon>
        <taxon>Planctomycetales</taxon>
        <taxon>Planctomycetaceae</taxon>
        <taxon>Alienimonas</taxon>
    </lineage>
</organism>
<keyword evidence="4" id="KW-1185">Reference proteome</keyword>
<proteinExistence type="predicted"/>
<evidence type="ECO:0000313" key="4">
    <source>
        <dbReference type="Proteomes" id="UP000609651"/>
    </source>
</evidence>
<dbReference type="Gene3D" id="3.30.700.10">
    <property type="entry name" value="Glycoprotein, Type 4 Pilin"/>
    <property type="match status" value="1"/>
</dbReference>
<dbReference type="InterPro" id="IPR045584">
    <property type="entry name" value="Pilin-like"/>
</dbReference>
<dbReference type="PANTHER" id="PTHR30093">
    <property type="entry name" value="GENERAL SECRETION PATHWAY PROTEIN G"/>
    <property type="match status" value="1"/>
</dbReference>
<dbReference type="RefSeq" id="WP_171185847.1">
    <property type="nucleotide sequence ID" value="NZ_WTPX01000044.1"/>
</dbReference>
<dbReference type="NCBIfam" id="TIGR02532">
    <property type="entry name" value="IV_pilin_GFxxxE"/>
    <property type="match status" value="1"/>
</dbReference>
<dbReference type="Pfam" id="PF07963">
    <property type="entry name" value="N_methyl"/>
    <property type="match status" value="1"/>
</dbReference>
<comment type="caution">
    <text evidence="3">The sequence shown here is derived from an EMBL/GenBank/DDBJ whole genome shotgun (WGS) entry which is preliminary data.</text>
</comment>
<name>A0ABX1VC00_9PLAN</name>
<dbReference type="InterPro" id="IPR012902">
    <property type="entry name" value="N_methyl_site"/>
</dbReference>
<dbReference type="EMBL" id="WTPX01000044">
    <property type="protein sequence ID" value="NNJ25632.1"/>
    <property type="molecule type" value="Genomic_DNA"/>
</dbReference>
<dbReference type="SUPFAM" id="SSF54523">
    <property type="entry name" value="Pili subunits"/>
    <property type="match status" value="1"/>
</dbReference>
<dbReference type="PROSITE" id="PS00409">
    <property type="entry name" value="PROKAR_NTER_METHYL"/>
    <property type="match status" value="1"/>
</dbReference>
<sequence>MNIPRPRRPLAAARRGFTLIELLVVISIIAVLISLVAPAVQQARAAARLLECQNNVKNITLALTNKTTRDSGKVPHVYDGAFRNSGGGAVGSIPYKTWTRVILPYMDAGAQDTAIGSLEELYGGDAGEIAARSTELQNVLGTGQIKSYICPDDSDNDSADFGLSYRANMGYIAASLVTDVGVSPSVNNPGGHHPNSYIWTVAGTTVANPKPIHMKSGAMHLPPGGDVAGGGTAQLTLDQIGNWDGTTNTVWISENNQVANWYGDNAFRLGFGGLIADDGGDPEGVAFPDGNIAGYGTAFPDKGKPNARFNDGIARPRPASEHTGGAITVGFCDGRATKITDSISPSVYLRLLSSGGSELTYPRDGSARAGMPLQDPVSSSDFD</sequence>
<dbReference type="InterPro" id="IPR011453">
    <property type="entry name" value="DUF1559"/>
</dbReference>
<protein>
    <recommendedName>
        <fullName evidence="2">DUF1559 domain-containing protein</fullName>
    </recommendedName>
</protein>
<gene>
    <name evidence="3" type="ORF">LzC2_17050</name>
</gene>
<accession>A0ABX1VC00</accession>
<evidence type="ECO:0000256" key="1">
    <source>
        <dbReference type="SAM" id="MobiDB-lite"/>
    </source>
</evidence>
<feature type="region of interest" description="Disordered" evidence="1">
    <location>
        <begin position="360"/>
        <end position="383"/>
    </location>
</feature>
<dbReference type="PANTHER" id="PTHR30093:SF2">
    <property type="entry name" value="TYPE II SECRETION SYSTEM PROTEIN H"/>
    <property type="match status" value="1"/>
</dbReference>
<dbReference type="Pfam" id="PF07596">
    <property type="entry name" value="SBP_bac_10"/>
    <property type="match status" value="1"/>
</dbReference>